<proteinExistence type="predicted"/>
<dbReference type="PANTHER" id="PTHR24276">
    <property type="entry name" value="POLYSERASE-RELATED"/>
    <property type="match status" value="1"/>
</dbReference>
<name>A0A2P6V516_9CHLO</name>
<keyword evidence="2" id="KW-0732">Signal</keyword>
<organism evidence="4 5">
    <name type="scientific">Micractinium conductrix</name>
    <dbReference type="NCBI Taxonomy" id="554055"/>
    <lineage>
        <taxon>Eukaryota</taxon>
        <taxon>Viridiplantae</taxon>
        <taxon>Chlorophyta</taxon>
        <taxon>core chlorophytes</taxon>
        <taxon>Trebouxiophyceae</taxon>
        <taxon>Chlorellales</taxon>
        <taxon>Chlorellaceae</taxon>
        <taxon>Chlorella clade</taxon>
        <taxon>Micractinium</taxon>
    </lineage>
</organism>
<dbReference type="OrthoDB" id="545839at2759"/>
<dbReference type="PROSITE" id="PS50240">
    <property type="entry name" value="TRYPSIN_DOM"/>
    <property type="match status" value="1"/>
</dbReference>
<dbReference type="InterPro" id="IPR001254">
    <property type="entry name" value="Trypsin_dom"/>
</dbReference>
<dbReference type="SMART" id="SM00020">
    <property type="entry name" value="Tryp_SPc"/>
    <property type="match status" value="1"/>
</dbReference>
<comment type="caution">
    <text evidence="4">The sequence shown here is derived from an EMBL/GenBank/DDBJ whole genome shotgun (WGS) entry which is preliminary data.</text>
</comment>
<feature type="chain" id="PRO_5015168885" evidence="2">
    <location>
        <begin position="18"/>
        <end position="352"/>
    </location>
</feature>
<feature type="domain" description="Peptidase S1" evidence="3">
    <location>
        <begin position="29"/>
        <end position="289"/>
    </location>
</feature>
<keyword evidence="1" id="KW-1015">Disulfide bond</keyword>
<dbReference type="Proteomes" id="UP000239649">
    <property type="component" value="Unassembled WGS sequence"/>
</dbReference>
<dbReference type="Pfam" id="PF00089">
    <property type="entry name" value="Trypsin"/>
    <property type="match status" value="1"/>
</dbReference>
<dbReference type="SUPFAM" id="SSF50494">
    <property type="entry name" value="Trypsin-like serine proteases"/>
    <property type="match status" value="1"/>
</dbReference>
<evidence type="ECO:0000256" key="1">
    <source>
        <dbReference type="ARBA" id="ARBA00023157"/>
    </source>
</evidence>
<sequence>MHAAVLLLLLLAAGAQGRELLEGGVSGAVLNGHVAPLGRFDYIAQLRYPWKDNSTSVKQGDFRCQGVLIRPDIVLTSAWCVPESGVWPHVKIGAYKTDGPAKATRKVIATAWNTGYLKQATVLNIVNNVALMQLDKPVHRVPSVRVPKGFPSPAATVGEEMCILGYGATSGADGTPLVAPKLMKGTQRRMSQATCDKHWGNFVDPCYANCTTSNWDTKQYMCTANEKHEQALCWYAGGAPLVRFSHKGAAHDVVIGVGAYTECKGRGPKSGSVFANVAKYAAWIDRGVQLLRAGASKDVGAYGIARSKDYPPQKKCTPVGRRCETTPSTYSSAEDSCCVGSCILGACMPVVP</sequence>
<accession>A0A2P6V516</accession>
<dbReference type="PANTHER" id="PTHR24276:SF98">
    <property type="entry name" value="FI18310P1-RELATED"/>
    <property type="match status" value="1"/>
</dbReference>
<evidence type="ECO:0000256" key="2">
    <source>
        <dbReference type="SAM" id="SignalP"/>
    </source>
</evidence>
<dbReference type="InterPro" id="IPR043504">
    <property type="entry name" value="Peptidase_S1_PA_chymotrypsin"/>
</dbReference>
<dbReference type="InterPro" id="IPR009003">
    <property type="entry name" value="Peptidase_S1_PA"/>
</dbReference>
<keyword evidence="5" id="KW-1185">Reference proteome</keyword>
<dbReference type="InterPro" id="IPR050430">
    <property type="entry name" value="Peptidase_S1"/>
</dbReference>
<dbReference type="Gene3D" id="2.40.10.10">
    <property type="entry name" value="Trypsin-like serine proteases"/>
    <property type="match status" value="1"/>
</dbReference>
<dbReference type="EMBL" id="LHPF02000028">
    <property type="protein sequence ID" value="PSC69186.1"/>
    <property type="molecule type" value="Genomic_DNA"/>
</dbReference>
<gene>
    <name evidence="4" type="ORF">C2E20_7212</name>
</gene>
<protein>
    <submittedName>
        <fullName evidence="4">Granzyme B-like</fullName>
    </submittedName>
</protein>
<evidence type="ECO:0000313" key="4">
    <source>
        <dbReference type="EMBL" id="PSC69186.1"/>
    </source>
</evidence>
<dbReference type="GO" id="GO:0004252">
    <property type="term" value="F:serine-type endopeptidase activity"/>
    <property type="evidence" value="ECO:0007669"/>
    <property type="project" value="InterPro"/>
</dbReference>
<evidence type="ECO:0000259" key="3">
    <source>
        <dbReference type="PROSITE" id="PS50240"/>
    </source>
</evidence>
<dbReference type="GO" id="GO:0006508">
    <property type="term" value="P:proteolysis"/>
    <property type="evidence" value="ECO:0007669"/>
    <property type="project" value="InterPro"/>
</dbReference>
<feature type="signal peptide" evidence="2">
    <location>
        <begin position="1"/>
        <end position="17"/>
    </location>
</feature>
<reference evidence="4 5" key="1">
    <citation type="journal article" date="2018" name="Plant J.">
        <title>Genome sequences of Chlorella sorokiniana UTEX 1602 and Micractinium conductrix SAG 241.80: implications to maltose excretion by a green alga.</title>
        <authorList>
            <person name="Arriola M.B."/>
            <person name="Velmurugan N."/>
            <person name="Zhang Y."/>
            <person name="Plunkett M.H."/>
            <person name="Hondzo H."/>
            <person name="Barney B.M."/>
        </authorList>
    </citation>
    <scope>NUCLEOTIDE SEQUENCE [LARGE SCALE GENOMIC DNA]</scope>
    <source>
        <strain evidence="4 5">SAG 241.80</strain>
    </source>
</reference>
<evidence type="ECO:0000313" key="5">
    <source>
        <dbReference type="Proteomes" id="UP000239649"/>
    </source>
</evidence>
<dbReference type="AlphaFoldDB" id="A0A2P6V516"/>